<evidence type="ECO:0000256" key="5">
    <source>
        <dbReference type="SAM" id="MobiDB-lite"/>
    </source>
</evidence>
<reference evidence="9" key="1">
    <citation type="submission" date="2025-08" db="UniProtKB">
        <authorList>
            <consortium name="RefSeq"/>
        </authorList>
    </citation>
    <scope>IDENTIFICATION</scope>
</reference>
<feature type="transmembrane region" description="Helical" evidence="6">
    <location>
        <begin position="101"/>
        <end position="128"/>
    </location>
</feature>
<dbReference type="RefSeq" id="XP_012945644.1">
    <property type="nucleotide sequence ID" value="XM_013090190.1"/>
</dbReference>
<feature type="compositionally biased region" description="Basic residues" evidence="5">
    <location>
        <begin position="188"/>
        <end position="231"/>
    </location>
</feature>
<dbReference type="InterPro" id="IPR012677">
    <property type="entry name" value="Nucleotide-bd_a/b_plait_sf"/>
</dbReference>
<dbReference type="Pfam" id="PF00076">
    <property type="entry name" value="RRM_1"/>
    <property type="match status" value="1"/>
</dbReference>
<organism evidence="8 9">
    <name type="scientific">Aplysia californica</name>
    <name type="common">California sea hare</name>
    <dbReference type="NCBI Taxonomy" id="6500"/>
    <lineage>
        <taxon>Eukaryota</taxon>
        <taxon>Metazoa</taxon>
        <taxon>Spiralia</taxon>
        <taxon>Lophotrochozoa</taxon>
        <taxon>Mollusca</taxon>
        <taxon>Gastropoda</taxon>
        <taxon>Heterobranchia</taxon>
        <taxon>Euthyneura</taxon>
        <taxon>Tectipleura</taxon>
        <taxon>Aplysiida</taxon>
        <taxon>Aplysioidea</taxon>
        <taxon>Aplysiidae</taxon>
        <taxon>Aplysia</taxon>
    </lineage>
</organism>
<evidence type="ECO:0000256" key="1">
    <source>
        <dbReference type="ARBA" id="ARBA00004123"/>
    </source>
</evidence>
<sequence>MGTRVYIGRLSYHAREKDIDRFFRGFGRIRDIMLKNGYGFVEFDDYRDADDAVYELNGKELCGERVSVEHARGPRSDDSFRDRGFRGRRGGGGGGGSGRGLVGLACAAVLLCSILCAACVLVTVYFLLADMESQIEQRVLHRIEASKTSHDAALSDQRALVFGGEGLEPIPSAQKWKRSAEIVPEKKKGQRKKNRKGGKGRRHRKGRKKGKGRGRKGQGRRGRGQGHHRERRQTTVRSPTTTTTTTTFSTTTTPSSPSHNNTSWNLAVFAHLASAGDLNENHAMEHRPVNRRVYSFFLWKRPEGLPLVNAQGISLEYSTVPRTDLVSGISVTSPGLYLIHSQVLVAGRQAGNAFIDCAHQTFVHSGRTGEIKSVAKSLVTQHNLGRSFHHGFDAEKYALDSASHSRLIFLNPNDIVRVGVHQHCSHYWYKQSDVAAYFEIVKL</sequence>
<keyword evidence="6" id="KW-1133">Transmembrane helix</keyword>
<evidence type="ECO:0000313" key="9">
    <source>
        <dbReference type="RefSeq" id="XP_012945644.1"/>
    </source>
</evidence>
<keyword evidence="6" id="KW-0812">Transmembrane</keyword>
<comment type="subcellular location">
    <subcellularLocation>
        <location evidence="1">Nucleus</location>
    </subcellularLocation>
</comment>
<evidence type="ECO:0000259" key="7">
    <source>
        <dbReference type="PROSITE" id="PS50102"/>
    </source>
</evidence>
<dbReference type="Gene3D" id="3.30.70.330">
    <property type="match status" value="1"/>
</dbReference>
<dbReference type="InterPro" id="IPR000504">
    <property type="entry name" value="RRM_dom"/>
</dbReference>
<keyword evidence="8" id="KW-1185">Reference proteome</keyword>
<dbReference type="PANTHER" id="PTHR48038">
    <property type="entry name" value="RIBONUCLEOPROTEIN RB97D"/>
    <property type="match status" value="1"/>
</dbReference>
<dbReference type="GeneID" id="101861555"/>
<dbReference type="InterPro" id="IPR035979">
    <property type="entry name" value="RBD_domain_sf"/>
</dbReference>
<dbReference type="PROSITE" id="PS50102">
    <property type="entry name" value="RRM"/>
    <property type="match status" value="1"/>
</dbReference>
<evidence type="ECO:0000313" key="8">
    <source>
        <dbReference type="Proteomes" id="UP000694888"/>
    </source>
</evidence>
<dbReference type="PANTHER" id="PTHR48038:SF3">
    <property type="entry name" value="SPLICING FACTOR, ARGININE_SERINE-RICH 1-RELATED"/>
    <property type="match status" value="1"/>
</dbReference>
<feature type="compositionally biased region" description="Basic and acidic residues" evidence="5">
    <location>
        <begin position="70"/>
        <end position="85"/>
    </location>
</feature>
<dbReference type="SUPFAM" id="SSF54928">
    <property type="entry name" value="RNA-binding domain, RBD"/>
    <property type="match status" value="1"/>
</dbReference>
<dbReference type="InterPro" id="IPR008983">
    <property type="entry name" value="Tumour_necrosis_fac-like_dom"/>
</dbReference>
<keyword evidence="6" id="KW-0472">Membrane</keyword>
<evidence type="ECO:0000256" key="3">
    <source>
        <dbReference type="ARBA" id="ARBA00023242"/>
    </source>
</evidence>
<dbReference type="Gene3D" id="2.60.120.40">
    <property type="match status" value="1"/>
</dbReference>
<evidence type="ECO:0000256" key="6">
    <source>
        <dbReference type="SAM" id="Phobius"/>
    </source>
</evidence>
<feature type="region of interest" description="Disordered" evidence="5">
    <location>
        <begin position="168"/>
        <end position="260"/>
    </location>
</feature>
<protein>
    <submittedName>
        <fullName evidence="9">Serine/arginine-rich splicing factor 6</fullName>
    </submittedName>
</protein>
<keyword evidence="3" id="KW-0539">Nucleus</keyword>
<dbReference type="CDD" id="cd12337">
    <property type="entry name" value="RRM1_SRSF4_like"/>
    <property type="match status" value="1"/>
</dbReference>
<dbReference type="SMART" id="SM00360">
    <property type="entry name" value="RRM"/>
    <property type="match status" value="1"/>
</dbReference>
<feature type="compositionally biased region" description="Low complexity" evidence="5">
    <location>
        <begin position="235"/>
        <end position="258"/>
    </location>
</feature>
<feature type="region of interest" description="Disordered" evidence="5">
    <location>
        <begin position="70"/>
        <end position="96"/>
    </location>
</feature>
<dbReference type="Proteomes" id="UP000694888">
    <property type="component" value="Unplaced"/>
</dbReference>
<accession>A0ABM1ADK8</accession>
<evidence type="ECO:0000256" key="2">
    <source>
        <dbReference type="ARBA" id="ARBA00022884"/>
    </source>
</evidence>
<name>A0ABM1ADK8_APLCA</name>
<feature type="domain" description="RRM" evidence="7">
    <location>
        <begin position="3"/>
        <end position="73"/>
    </location>
</feature>
<evidence type="ECO:0000256" key="4">
    <source>
        <dbReference type="PROSITE-ProRule" id="PRU00176"/>
    </source>
</evidence>
<proteinExistence type="predicted"/>
<feature type="compositionally biased region" description="Basic and acidic residues" evidence="5">
    <location>
        <begin position="178"/>
        <end position="187"/>
    </location>
</feature>
<gene>
    <name evidence="9" type="primary">LOC101861555</name>
</gene>
<keyword evidence="2 4" id="KW-0694">RNA-binding</keyword>